<comment type="caution">
    <text evidence="2">The sequence shown here is derived from an EMBL/GenBank/DDBJ whole genome shotgun (WGS) entry which is preliminary data.</text>
</comment>
<sequence>MPENKQLSEQIEIPGIGSFVSGFVPTIKRPGSSPMIRPITTSLVLFLMCSSTLFATSPPVPAKSIEPIETWRGVQRTANRHRELIPPSRAIIDRDAWANLWQAWRPTEEVPEIDFDKHIVLVASVSGPNSLGIARLELDAKGDVRMMLNCTQTFGPGFGYLLIQIDREGVKSANRIALDATEYPKSSPRSERRTNIGLPSFR</sequence>
<reference evidence="2 3" key="1">
    <citation type="submission" date="2018-02" db="EMBL/GenBank/DDBJ databases">
        <title>Comparative genomes isolates from brazilian mangrove.</title>
        <authorList>
            <person name="Araujo J.E."/>
            <person name="Taketani R.G."/>
            <person name="Silva M.C.P."/>
            <person name="Loureco M.V."/>
            <person name="Andreote F.D."/>
        </authorList>
    </citation>
    <scope>NUCLEOTIDE SEQUENCE [LARGE SCALE GENOMIC DNA]</scope>
    <source>
        <strain evidence="2 3">Hex-1 MGV</strain>
    </source>
</reference>
<name>A0A2S8FZ30_9BACT</name>
<evidence type="ECO:0000256" key="1">
    <source>
        <dbReference type="SAM" id="MobiDB-lite"/>
    </source>
</evidence>
<proteinExistence type="predicted"/>
<dbReference type="EMBL" id="PUHY01000005">
    <property type="protein sequence ID" value="PQO37443.1"/>
    <property type="molecule type" value="Genomic_DNA"/>
</dbReference>
<evidence type="ECO:0000313" key="2">
    <source>
        <dbReference type="EMBL" id="PQO37443.1"/>
    </source>
</evidence>
<gene>
    <name evidence="2" type="ORF">C5Y83_05730</name>
</gene>
<evidence type="ECO:0000313" key="3">
    <source>
        <dbReference type="Proteomes" id="UP000238322"/>
    </source>
</evidence>
<organism evidence="2 3">
    <name type="scientific">Blastopirellula marina</name>
    <dbReference type="NCBI Taxonomy" id="124"/>
    <lineage>
        <taxon>Bacteria</taxon>
        <taxon>Pseudomonadati</taxon>
        <taxon>Planctomycetota</taxon>
        <taxon>Planctomycetia</taxon>
        <taxon>Pirellulales</taxon>
        <taxon>Pirellulaceae</taxon>
        <taxon>Blastopirellula</taxon>
    </lineage>
</organism>
<dbReference type="AlphaFoldDB" id="A0A2S8FZ30"/>
<protein>
    <submittedName>
        <fullName evidence="2">Uncharacterized protein</fullName>
    </submittedName>
</protein>
<accession>A0A2S8FZ30</accession>
<feature type="region of interest" description="Disordered" evidence="1">
    <location>
        <begin position="183"/>
        <end position="202"/>
    </location>
</feature>
<dbReference type="Proteomes" id="UP000238322">
    <property type="component" value="Unassembled WGS sequence"/>
</dbReference>